<dbReference type="PANTHER" id="PTHR15410">
    <property type="entry name" value="HIRA-INTERACTING PROTEIN 3"/>
    <property type="match status" value="1"/>
</dbReference>
<evidence type="ECO:0000313" key="3">
    <source>
        <dbReference type="Proteomes" id="UP001194468"/>
    </source>
</evidence>
<feature type="compositionally biased region" description="Basic and acidic residues" evidence="1">
    <location>
        <begin position="56"/>
        <end position="83"/>
    </location>
</feature>
<dbReference type="AlphaFoldDB" id="A0AAD4C617"/>
<proteinExistence type="predicted"/>
<feature type="region of interest" description="Disordered" evidence="1">
    <location>
        <begin position="150"/>
        <end position="188"/>
    </location>
</feature>
<dbReference type="PANTHER" id="PTHR15410:SF2">
    <property type="entry name" value="HIRA-INTERACTING PROTEIN 3"/>
    <property type="match status" value="1"/>
</dbReference>
<sequence length="208" mass="23117">MDAGPGAGPSSSGSKPKPAAESPKHSVSKAKESVSGDQMESELSSVIDEPQTNRQKRQEKSVKPQKDEKKKRGKKEVLSKDEETVNRLKGIVVACGVRKVWKKEFEGLDKPSQQIKRLHSILSDFGMTPRYTLEKAKAIKEQRELAQELKDVQEFDKATKGRAKGPRSSSETGVSMEQDDSDAVTCSRKKQNARARIMAFLQDQSEEE</sequence>
<evidence type="ECO:0000256" key="1">
    <source>
        <dbReference type="SAM" id="MobiDB-lite"/>
    </source>
</evidence>
<gene>
    <name evidence="2" type="ORF">L210DRAFT_3523402</name>
</gene>
<organism evidence="2 3">
    <name type="scientific">Boletus edulis BED1</name>
    <dbReference type="NCBI Taxonomy" id="1328754"/>
    <lineage>
        <taxon>Eukaryota</taxon>
        <taxon>Fungi</taxon>
        <taxon>Dikarya</taxon>
        <taxon>Basidiomycota</taxon>
        <taxon>Agaricomycotina</taxon>
        <taxon>Agaricomycetes</taxon>
        <taxon>Agaricomycetidae</taxon>
        <taxon>Boletales</taxon>
        <taxon>Boletineae</taxon>
        <taxon>Boletaceae</taxon>
        <taxon>Boletoideae</taxon>
        <taxon>Boletus</taxon>
    </lineage>
</organism>
<keyword evidence="3" id="KW-1185">Reference proteome</keyword>
<reference evidence="2" key="2">
    <citation type="journal article" date="2020" name="Nat. Commun.">
        <title>Large-scale genome sequencing of mycorrhizal fungi provides insights into the early evolution of symbiotic traits.</title>
        <authorList>
            <person name="Miyauchi S."/>
            <person name="Kiss E."/>
            <person name="Kuo A."/>
            <person name="Drula E."/>
            <person name="Kohler A."/>
            <person name="Sanchez-Garcia M."/>
            <person name="Morin E."/>
            <person name="Andreopoulos B."/>
            <person name="Barry K.W."/>
            <person name="Bonito G."/>
            <person name="Buee M."/>
            <person name="Carver A."/>
            <person name="Chen C."/>
            <person name="Cichocki N."/>
            <person name="Clum A."/>
            <person name="Culley D."/>
            <person name="Crous P.W."/>
            <person name="Fauchery L."/>
            <person name="Girlanda M."/>
            <person name="Hayes R.D."/>
            <person name="Keri Z."/>
            <person name="LaButti K."/>
            <person name="Lipzen A."/>
            <person name="Lombard V."/>
            <person name="Magnuson J."/>
            <person name="Maillard F."/>
            <person name="Murat C."/>
            <person name="Nolan M."/>
            <person name="Ohm R.A."/>
            <person name="Pangilinan J."/>
            <person name="Pereira M.F."/>
            <person name="Perotto S."/>
            <person name="Peter M."/>
            <person name="Pfister S."/>
            <person name="Riley R."/>
            <person name="Sitrit Y."/>
            <person name="Stielow J.B."/>
            <person name="Szollosi G."/>
            <person name="Zifcakova L."/>
            <person name="Stursova M."/>
            <person name="Spatafora J.W."/>
            <person name="Tedersoo L."/>
            <person name="Vaario L.M."/>
            <person name="Yamada A."/>
            <person name="Yan M."/>
            <person name="Wang P."/>
            <person name="Xu J."/>
            <person name="Bruns T."/>
            <person name="Baldrian P."/>
            <person name="Vilgalys R."/>
            <person name="Dunand C."/>
            <person name="Henrissat B."/>
            <person name="Grigoriev I.V."/>
            <person name="Hibbett D."/>
            <person name="Nagy L.G."/>
            <person name="Martin F.M."/>
        </authorList>
    </citation>
    <scope>NUCLEOTIDE SEQUENCE</scope>
    <source>
        <strain evidence="2">BED1</strain>
    </source>
</reference>
<feature type="compositionally biased region" description="Polar residues" evidence="1">
    <location>
        <begin position="35"/>
        <end position="44"/>
    </location>
</feature>
<name>A0AAD4C617_BOLED</name>
<dbReference type="GO" id="GO:0005634">
    <property type="term" value="C:nucleus"/>
    <property type="evidence" value="ECO:0007669"/>
    <property type="project" value="TreeGrafter"/>
</dbReference>
<feature type="region of interest" description="Disordered" evidence="1">
    <location>
        <begin position="1"/>
        <end position="83"/>
    </location>
</feature>
<dbReference type="Proteomes" id="UP001194468">
    <property type="component" value="Unassembled WGS sequence"/>
</dbReference>
<evidence type="ECO:0000313" key="2">
    <source>
        <dbReference type="EMBL" id="KAF8448895.1"/>
    </source>
</evidence>
<feature type="compositionally biased region" description="Basic and acidic residues" evidence="1">
    <location>
        <begin position="150"/>
        <end position="159"/>
    </location>
</feature>
<reference evidence="2" key="1">
    <citation type="submission" date="2019-10" db="EMBL/GenBank/DDBJ databases">
        <authorList>
            <consortium name="DOE Joint Genome Institute"/>
            <person name="Kuo A."/>
            <person name="Miyauchi S."/>
            <person name="Kiss E."/>
            <person name="Drula E."/>
            <person name="Kohler A."/>
            <person name="Sanchez-Garcia M."/>
            <person name="Andreopoulos B."/>
            <person name="Barry K.W."/>
            <person name="Bonito G."/>
            <person name="Buee M."/>
            <person name="Carver A."/>
            <person name="Chen C."/>
            <person name="Cichocki N."/>
            <person name="Clum A."/>
            <person name="Culley D."/>
            <person name="Crous P.W."/>
            <person name="Fauchery L."/>
            <person name="Girlanda M."/>
            <person name="Hayes R."/>
            <person name="Keri Z."/>
            <person name="LaButti K."/>
            <person name="Lipzen A."/>
            <person name="Lombard V."/>
            <person name="Magnuson J."/>
            <person name="Maillard F."/>
            <person name="Morin E."/>
            <person name="Murat C."/>
            <person name="Nolan M."/>
            <person name="Ohm R."/>
            <person name="Pangilinan J."/>
            <person name="Pereira M."/>
            <person name="Perotto S."/>
            <person name="Peter M."/>
            <person name="Riley R."/>
            <person name="Sitrit Y."/>
            <person name="Stielow B."/>
            <person name="Szollosi G."/>
            <person name="Zifcakova L."/>
            <person name="Stursova M."/>
            <person name="Spatafora J.W."/>
            <person name="Tedersoo L."/>
            <person name="Vaario L.-M."/>
            <person name="Yamada A."/>
            <person name="Yan M."/>
            <person name="Wang P."/>
            <person name="Xu J."/>
            <person name="Bruns T."/>
            <person name="Baldrian P."/>
            <person name="Vilgalys R."/>
            <person name="Henrissat B."/>
            <person name="Grigoriev I.V."/>
            <person name="Hibbett D."/>
            <person name="Nagy L.G."/>
            <person name="Martin F.M."/>
        </authorList>
    </citation>
    <scope>NUCLEOTIDE SEQUENCE</scope>
    <source>
        <strain evidence="2">BED1</strain>
    </source>
</reference>
<accession>A0AAD4C617</accession>
<comment type="caution">
    <text evidence="2">The sequence shown here is derived from an EMBL/GenBank/DDBJ whole genome shotgun (WGS) entry which is preliminary data.</text>
</comment>
<dbReference type="EMBL" id="WHUW01000003">
    <property type="protein sequence ID" value="KAF8448895.1"/>
    <property type="molecule type" value="Genomic_DNA"/>
</dbReference>
<dbReference type="InterPro" id="IPR037647">
    <property type="entry name" value="HIRIP3"/>
</dbReference>
<feature type="compositionally biased region" description="Low complexity" evidence="1">
    <location>
        <begin position="1"/>
        <end position="20"/>
    </location>
</feature>
<protein>
    <submittedName>
        <fullName evidence="2">Uncharacterized protein</fullName>
    </submittedName>
</protein>